<organism evidence="1">
    <name type="scientific">Rhizophora mucronata</name>
    <name type="common">Asiatic mangrove</name>
    <dbReference type="NCBI Taxonomy" id="61149"/>
    <lineage>
        <taxon>Eukaryota</taxon>
        <taxon>Viridiplantae</taxon>
        <taxon>Streptophyta</taxon>
        <taxon>Embryophyta</taxon>
        <taxon>Tracheophyta</taxon>
        <taxon>Spermatophyta</taxon>
        <taxon>Magnoliopsida</taxon>
        <taxon>eudicotyledons</taxon>
        <taxon>Gunneridae</taxon>
        <taxon>Pentapetalae</taxon>
        <taxon>rosids</taxon>
        <taxon>fabids</taxon>
        <taxon>Malpighiales</taxon>
        <taxon>Rhizophoraceae</taxon>
        <taxon>Rhizophora</taxon>
    </lineage>
</organism>
<proteinExistence type="predicted"/>
<evidence type="ECO:0000313" key="1">
    <source>
        <dbReference type="EMBL" id="MBX47881.1"/>
    </source>
</evidence>
<protein>
    <submittedName>
        <fullName evidence="1">Uncharacterized protein</fullName>
    </submittedName>
</protein>
<dbReference type="EMBL" id="GGEC01067397">
    <property type="protein sequence ID" value="MBX47881.1"/>
    <property type="molecule type" value="Transcribed_RNA"/>
</dbReference>
<dbReference type="AlphaFoldDB" id="A0A2P2NZS6"/>
<sequence>MIGLAKQHIIKQSYVCSIPHVRRI</sequence>
<name>A0A2P2NZS6_RHIMU</name>
<accession>A0A2P2NZS6</accession>
<reference evidence="1" key="1">
    <citation type="submission" date="2018-02" db="EMBL/GenBank/DDBJ databases">
        <title>Rhizophora mucronata_Transcriptome.</title>
        <authorList>
            <person name="Meera S.P."/>
            <person name="Sreeshan A."/>
            <person name="Augustine A."/>
        </authorList>
    </citation>
    <scope>NUCLEOTIDE SEQUENCE</scope>
    <source>
        <tissue evidence="1">Leaf</tissue>
    </source>
</reference>